<dbReference type="AlphaFoldDB" id="A0A2N5N4C3"/>
<name>A0A2N5N4C3_9BACL</name>
<dbReference type="EMBL" id="NFEZ01000004">
    <property type="protein sequence ID" value="PLT45198.1"/>
    <property type="molecule type" value="Genomic_DNA"/>
</dbReference>
<gene>
    <name evidence="1" type="ORF">B8V81_3629</name>
</gene>
<organism evidence="1 2">
    <name type="scientific">Paenibacillus pasadenensis</name>
    <dbReference type="NCBI Taxonomy" id="217090"/>
    <lineage>
        <taxon>Bacteria</taxon>
        <taxon>Bacillati</taxon>
        <taxon>Bacillota</taxon>
        <taxon>Bacilli</taxon>
        <taxon>Bacillales</taxon>
        <taxon>Paenibacillaceae</taxon>
        <taxon>Paenibacillus</taxon>
    </lineage>
</organism>
<sequence>MQVQFINDIGKQLAVSPIFFVFDENQYIQIRPFVMVSPCLGAEKDQFNQSKASSKSLLQTN</sequence>
<evidence type="ECO:0000313" key="1">
    <source>
        <dbReference type="EMBL" id="PLT45198.1"/>
    </source>
</evidence>
<keyword evidence="2" id="KW-1185">Reference proteome</keyword>
<protein>
    <submittedName>
        <fullName evidence="1">Uncharacterized protein</fullName>
    </submittedName>
</protein>
<proteinExistence type="predicted"/>
<accession>A0A2N5N4C3</accession>
<dbReference type="Proteomes" id="UP000234789">
    <property type="component" value="Unassembled WGS sequence"/>
</dbReference>
<reference evidence="1 2" key="1">
    <citation type="submission" date="2017-05" db="EMBL/GenBank/DDBJ databases">
        <title>Functional genome analysis of Paenibacillus pasadenensis strain R16: insights on endophytic life style and antifungal activity.</title>
        <authorList>
            <person name="Passera A."/>
            <person name="Marcolungo L."/>
            <person name="Casati P."/>
            <person name="Brasca M."/>
            <person name="Quaglino F."/>
            <person name="Delledonne M."/>
        </authorList>
    </citation>
    <scope>NUCLEOTIDE SEQUENCE [LARGE SCALE GENOMIC DNA]</scope>
    <source>
        <strain evidence="1 2">R16</strain>
    </source>
</reference>
<comment type="caution">
    <text evidence="1">The sequence shown here is derived from an EMBL/GenBank/DDBJ whole genome shotgun (WGS) entry which is preliminary data.</text>
</comment>
<evidence type="ECO:0000313" key="2">
    <source>
        <dbReference type="Proteomes" id="UP000234789"/>
    </source>
</evidence>